<gene>
    <name evidence="2" type="ORF">APZ42_017372</name>
</gene>
<keyword evidence="1" id="KW-1133">Transmembrane helix</keyword>
<accession>A0A164ZTX0</accession>
<feature type="transmembrane region" description="Helical" evidence="1">
    <location>
        <begin position="79"/>
        <end position="97"/>
    </location>
</feature>
<proteinExistence type="predicted"/>
<feature type="transmembrane region" description="Helical" evidence="1">
    <location>
        <begin position="31"/>
        <end position="48"/>
    </location>
</feature>
<dbReference type="EMBL" id="LRGB01000687">
    <property type="protein sequence ID" value="KZS16757.1"/>
    <property type="molecule type" value="Genomic_DNA"/>
</dbReference>
<keyword evidence="1" id="KW-0472">Membrane</keyword>
<dbReference type="Proteomes" id="UP000076858">
    <property type="component" value="Unassembled WGS sequence"/>
</dbReference>
<dbReference type="AlphaFoldDB" id="A0A164ZTX0"/>
<reference evidence="2 3" key="1">
    <citation type="submission" date="2016-03" db="EMBL/GenBank/DDBJ databases">
        <title>EvidentialGene: Evidence-directed Construction of Genes on Genomes.</title>
        <authorList>
            <person name="Gilbert D.G."/>
            <person name="Choi J.-H."/>
            <person name="Mockaitis K."/>
            <person name="Colbourne J."/>
            <person name="Pfrender M."/>
        </authorList>
    </citation>
    <scope>NUCLEOTIDE SEQUENCE [LARGE SCALE GENOMIC DNA]</scope>
    <source>
        <strain evidence="2 3">Xinb3</strain>
        <tissue evidence="2">Complete organism</tissue>
    </source>
</reference>
<organism evidence="2 3">
    <name type="scientific">Daphnia magna</name>
    <dbReference type="NCBI Taxonomy" id="35525"/>
    <lineage>
        <taxon>Eukaryota</taxon>
        <taxon>Metazoa</taxon>
        <taxon>Ecdysozoa</taxon>
        <taxon>Arthropoda</taxon>
        <taxon>Crustacea</taxon>
        <taxon>Branchiopoda</taxon>
        <taxon>Diplostraca</taxon>
        <taxon>Cladocera</taxon>
        <taxon>Anomopoda</taxon>
        <taxon>Daphniidae</taxon>
        <taxon>Daphnia</taxon>
    </lineage>
</organism>
<evidence type="ECO:0000256" key="1">
    <source>
        <dbReference type="SAM" id="Phobius"/>
    </source>
</evidence>
<evidence type="ECO:0000313" key="2">
    <source>
        <dbReference type="EMBL" id="KZS16757.1"/>
    </source>
</evidence>
<keyword evidence="1" id="KW-0812">Transmembrane</keyword>
<comment type="caution">
    <text evidence="2">The sequence shown here is derived from an EMBL/GenBank/DDBJ whole genome shotgun (WGS) entry which is preliminary data.</text>
</comment>
<keyword evidence="3" id="KW-1185">Reference proteome</keyword>
<sequence length="140" mass="16345">MQKQIADCPALLFMNRIIYLKLMMRQFSSSSTFQGITSLALGCLMILYRKACSSLCRHIATRRQLFAAVLLLTRDRENFLLPIFFYDIPSLFIITLGTDMMQRKIKYEKAIYFVRWVAVDISQFFEKKDFKPRTSGKGFG</sequence>
<protein>
    <submittedName>
        <fullName evidence="2">Uncharacterized protein</fullName>
    </submittedName>
</protein>
<name>A0A164ZTX0_9CRUS</name>
<evidence type="ECO:0000313" key="3">
    <source>
        <dbReference type="Proteomes" id="UP000076858"/>
    </source>
</evidence>